<proteinExistence type="predicted"/>
<evidence type="ECO:0000313" key="2">
    <source>
        <dbReference type="Proteomes" id="UP000194204"/>
    </source>
</evidence>
<dbReference type="Proteomes" id="UP000194204">
    <property type="component" value="Unassembled WGS sequence"/>
</dbReference>
<evidence type="ECO:0000313" key="1">
    <source>
        <dbReference type="EMBL" id="OTA18998.1"/>
    </source>
</evidence>
<sequence>MSSYCTQIEIISFCYIENNNQHKKEKRGDILNEEKRISY</sequence>
<dbReference type="EMBL" id="MUBK01000024">
    <property type="protein sequence ID" value="OTA18998.1"/>
    <property type="molecule type" value="Genomic_DNA"/>
</dbReference>
<keyword evidence="2" id="KW-1185">Reference proteome</keyword>
<comment type="caution">
    <text evidence="1">The sequence shown here is derived from an EMBL/GenBank/DDBJ whole genome shotgun (WGS) entry which is preliminary data.</text>
</comment>
<organism evidence="1 2">
    <name type="scientific">Xenorhabdus beddingii</name>
    <dbReference type="NCBI Taxonomy" id="40578"/>
    <lineage>
        <taxon>Bacteria</taxon>
        <taxon>Pseudomonadati</taxon>
        <taxon>Pseudomonadota</taxon>
        <taxon>Gammaproteobacteria</taxon>
        <taxon>Enterobacterales</taxon>
        <taxon>Morganellaceae</taxon>
        <taxon>Xenorhabdus</taxon>
    </lineage>
</organism>
<gene>
    <name evidence="1" type="ORF">Xbed_02838</name>
</gene>
<protein>
    <submittedName>
        <fullName evidence="1">Uncharacterized protein</fullName>
    </submittedName>
</protein>
<reference evidence="1 2" key="1">
    <citation type="submission" date="2017-01" db="EMBL/GenBank/DDBJ databases">
        <title>Deconstructing symbiosis and pathogenesis requirements using a combined genomic-metabolomic approach.</title>
        <authorList>
            <person name="Tobias N.J."/>
            <person name="Wolff H."/>
            <person name="Djahanschiri B."/>
            <person name="Ebersberger I."/>
            <person name="Bode H.B."/>
        </authorList>
    </citation>
    <scope>NUCLEOTIDE SEQUENCE [LARGE SCALE GENOMIC DNA]</scope>
    <source>
        <strain evidence="1 2">DSM 4764</strain>
    </source>
</reference>
<accession>A0A1Y2SM22</accession>
<name>A0A1Y2SM22_9GAMM</name>
<dbReference type="AlphaFoldDB" id="A0A1Y2SM22"/>